<feature type="region of interest" description="Disordered" evidence="1">
    <location>
        <begin position="42"/>
        <end position="74"/>
    </location>
</feature>
<feature type="region of interest" description="Disordered" evidence="1">
    <location>
        <begin position="506"/>
        <end position="540"/>
    </location>
</feature>
<feature type="compositionally biased region" description="Polar residues" evidence="1">
    <location>
        <begin position="63"/>
        <end position="74"/>
    </location>
</feature>
<dbReference type="AlphaFoldDB" id="A0A7S4A9H3"/>
<evidence type="ECO:0000313" key="2">
    <source>
        <dbReference type="EMBL" id="CAE0708198.1"/>
    </source>
</evidence>
<feature type="compositionally biased region" description="Basic and acidic residues" evidence="1">
    <location>
        <begin position="567"/>
        <end position="584"/>
    </location>
</feature>
<organism evidence="2">
    <name type="scientific">Pseudo-nitzschia australis</name>
    <dbReference type="NCBI Taxonomy" id="44445"/>
    <lineage>
        <taxon>Eukaryota</taxon>
        <taxon>Sar</taxon>
        <taxon>Stramenopiles</taxon>
        <taxon>Ochrophyta</taxon>
        <taxon>Bacillariophyta</taxon>
        <taxon>Bacillariophyceae</taxon>
        <taxon>Bacillariophycidae</taxon>
        <taxon>Bacillariales</taxon>
        <taxon>Bacillariaceae</taxon>
        <taxon>Pseudo-nitzschia</taxon>
    </lineage>
</organism>
<name>A0A7S4A9H3_9STRA</name>
<feature type="region of interest" description="Disordered" evidence="1">
    <location>
        <begin position="563"/>
        <end position="600"/>
    </location>
</feature>
<evidence type="ECO:0000256" key="1">
    <source>
        <dbReference type="SAM" id="MobiDB-lite"/>
    </source>
</evidence>
<gene>
    <name evidence="2" type="ORF">PAUS00366_LOCUS918</name>
</gene>
<sequence length="648" mass="72570">MNSFATMRPPKAPKQVQPDLTVRSTVADTFHNRQQDVEYCSHYRHRSSSQPRPSQTAHPLPLASNSMTSRSASQPRALHNAHFLDGFNVADCFDVRAIPDPPSPCNTKSRHRRRVSSAVLRPMSSRDVTNRGNNQNTIACDAIVADAKSSSSVRRKRKTLSHVPSPIIPAEEQQVGSNAIGSSCDKLPHDIETKPKILQINLCHDDDSYELARDCPKRRKKRQSMVIPSDLCGEHTGTPPNAPSLKHYQNTNKTFFPGDFRSMQKLRNLVRGYCALSSMGERGVSNEGKEIQALTGYALPIRISTDNVSDKSQAMLSNRRLVIQKIAPVLAQMEKRKERDVKQWERTTGCYVTKSERSGRYRYYDMDSNQRVGSHEYKRRYISYLEHSRPDRLAKAHAWMNKLNPVERENHPDYFPSHEDSISIDQQACNHIGYSSMEQKEAFSPPRNNYVKHVESKDVGRTGPMDICGMSMGLDYGEQQSSDISMFNINCHAGTTTMTTASDFESSEIAEISEASSEDTDDNPQDSRSSSPITDSFPDELTSSIKVDGAIIGAVGNFGTGEPIVLETRDDGSPKMDKGRKDDTDTVPLLPFPSRDTESVDPEIAAAERRLWDKIDLALHEYSGEVINIEEKKRLTGGHRLVGEQKVT</sequence>
<accession>A0A7S4A9H3</accession>
<proteinExistence type="predicted"/>
<reference evidence="2" key="1">
    <citation type="submission" date="2021-01" db="EMBL/GenBank/DDBJ databases">
        <authorList>
            <person name="Corre E."/>
            <person name="Pelletier E."/>
            <person name="Niang G."/>
            <person name="Scheremetjew M."/>
            <person name="Finn R."/>
            <person name="Kale V."/>
            <person name="Holt S."/>
            <person name="Cochrane G."/>
            <person name="Meng A."/>
            <person name="Brown T."/>
            <person name="Cohen L."/>
        </authorList>
    </citation>
    <scope>NUCLEOTIDE SEQUENCE</scope>
    <source>
        <strain evidence="2">10249 10 AB</strain>
    </source>
</reference>
<feature type="region of interest" description="Disordered" evidence="1">
    <location>
        <begin position="229"/>
        <end position="249"/>
    </location>
</feature>
<dbReference type="EMBL" id="HBIX01001221">
    <property type="protein sequence ID" value="CAE0708198.1"/>
    <property type="molecule type" value="Transcribed_RNA"/>
</dbReference>
<protein>
    <submittedName>
        <fullName evidence="2">Uncharacterized protein</fullName>
    </submittedName>
</protein>